<feature type="transmembrane region" description="Helical" evidence="2">
    <location>
        <begin position="305"/>
        <end position="324"/>
    </location>
</feature>
<keyword evidence="2" id="KW-0812">Transmembrane</keyword>
<keyword evidence="2" id="KW-1133">Transmembrane helix</keyword>
<dbReference type="HOGENOM" id="CLU_068866_0_0_7"/>
<dbReference type="Proteomes" id="UP000012527">
    <property type="component" value="Unassembled WGS sequence"/>
</dbReference>
<comment type="caution">
    <text evidence="3">The sequence shown here is derived from an EMBL/GenBank/DDBJ whole genome shotgun (WGS) entry which is preliminary data.</text>
</comment>
<feature type="region of interest" description="Disordered" evidence="1">
    <location>
        <begin position="229"/>
        <end position="258"/>
    </location>
</feature>
<name>N2BHQ1_9HELI</name>
<feature type="transmembrane region" description="Helical" evidence="2">
    <location>
        <begin position="279"/>
        <end position="299"/>
    </location>
</feature>
<feature type="compositionally biased region" description="Low complexity" evidence="1">
    <location>
        <begin position="234"/>
        <end position="251"/>
    </location>
</feature>
<evidence type="ECO:0000313" key="3">
    <source>
        <dbReference type="EMBL" id="EMZ41292.1"/>
    </source>
</evidence>
<evidence type="ECO:0000256" key="1">
    <source>
        <dbReference type="SAM" id="MobiDB-lite"/>
    </source>
</evidence>
<dbReference type="PATRIC" id="fig|1235804.3.peg.326"/>
<evidence type="ECO:0000256" key="2">
    <source>
        <dbReference type="SAM" id="Phobius"/>
    </source>
</evidence>
<organism evidence="3 4">
    <name type="scientific">Helicobacter bilis WiWa</name>
    <dbReference type="NCBI Taxonomy" id="1235804"/>
    <lineage>
        <taxon>Bacteria</taxon>
        <taxon>Pseudomonadati</taxon>
        <taxon>Campylobacterota</taxon>
        <taxon>Epsilonproteobacteria</taxon>
        <taxon>Campylobacterales</taxon>
        <taxon>Helicobacteraceae</taxon>
        <taxon>Helicobacter</taxon>
    </lineage>
</organism>
<evidence type="ECO:0000313" key="4">
    <source>
        <dbReference type="Proteomes" id="UP000012527"/>
    </source>
</evidence>
<dbReference type="RefSeq" id="WP_004084317.1">
    <property type="nucleotide sequence ID" value="NZ_KB822505.1"/>
</dbReference>
<sequence>MSLSSYILNALSLRQKIVVILLFSSVMLGIVSVCIMRSEWIFSLLCGCLSYILLMIVTFQSIRTKITQKIQEADTEEKLLKYASKYDDEMQDITQKVISQDSKHNTESYPNGRTAEFRTQNSKILESQPFGRVQGVGVQDNENLESTQNTPTHTAQNLEFNNCHINQSEREISSKSLKQNLDSIPYEQSAELKTQGKQNLDSKPCHIERSEISNMNNIESKLSKDSINKVSSIPPNTQNNTQTTESNPNTKQSKKEKSKERLKLLDLSKASLGFELSFSLPRIFVFIGMIVCCVVLVWFRAFYPLVYLFGVFLGVVIIMCFLLMKRWHDDFMQNSHKHDTKSCKTC</sequence>
<keyword evidence="2" id="KW-0472">Membrane</keyword>
<feature type="transmembrane region" description="Helical" evidence="2">
    <location>
        <begin position="17"/>
        <end position="35"/>
    </location>
</feature>
<accession>N2BHQ1</accession>
<feature type="transmembrane region" description="Helical" evidence="2">
    <location>
        <begin position="41"/>
        <end position="59"/>
    </location>
</feature>
<dbReference type="AlphaFoldDB" id="N2BHQ1"/>
<dbReference type="GeneID" id="60655780"/>
<protein>
    <submittedName>
        <fullName evidence="3">Uncharacterized protein</fullName>
    </submittedName>
</protein>
<dbReference type="EMBL" id="AQFW01000004">
    <property type="protein sequence ID" value="EMZ41292.1"/>
    <property type="molecule type" value="Genomic_DNA"/>
</dbReference>
<gene>
    <name evidence="3" type="ORF">C826_00309</name>
</gene>
<proteinExistence type="predicted"/>
<reference evidence="3 4" key="1">
    <citation type="submission" date="2013-02" db="EMBL/GenBank/DDBJ databases">
        <title>The Genome Sequence of Helicobacter bilis WiWa.</title>
        <authorList>
            <consortium name="The Broad Institute Genome Sequencing Platform"/>
            <person name="Ward D."/>
            <person name="Overstreet A.-M.C."/>
            <person name="Ramer-Tait A.E."/>
            <person name="Phillips G.J."/>
            <person name="Wannemuehler M.J."/>
            <person name="Walker B."/>
            <person name="Young S.K."/>
            <person name="Zeng Q."/>
            <person name="Gargeya S."/>
            <person name="Fitzgerald M."/>
            <person name="Haas B."/>
            <person name="Abouelleil A."/>
            <person name="Alvarado L."/>
            <person name="Arachchi H.M."/>
            <person name="Berlin A.M."/>
            <person name="Chapman S.B."/>
            <person name="Dewar J."/>
            <person name="Goldberg J."/>
            <person name="Griggs A."/>
            <person name="Gujja S."/>
            <person name="Hansen M."/>
            <person name="Howarth C."/>
            <person name="Imamovic A."/>
            <person name="Larimer J."/>
            <person name="McCowan C."/>
            <person name="Murphy C."/>
            <person name="Neiman D."/>
            <person name="Pearson M."/>
            <person name="Priest M."/>
            <person name="Roberts A."/>
            <person name="Saif S."/>
            <person name="Shea T."/>
            <person name="Sisk P."/>
            <person name="Sykes S."/>
            <person name="Wortman J."/>
            <person name="Nusbaum C."/>
            <person name="Birren B."/>
        </authorList>
    </citation>
    <scope>NUCLEOTIDE SEQUENCE [LARGE SCALE GENOMIC DNA]</scope>
    <source>
        <strain evidence="3 4">WiWa</strain>
    </source>
</reference>